<dbReference type="Pfam" id="PF00015">
    <property type="entry name" value="MCPsignal"/>
    <property type="match status" value="1"/>
</dbReference>
<dbReference type="Proteomes" id="UP000297753">
    <property type="component" value="Unassembled WGS sequence"/>
</dbReference>
<dbReference type="SUPFAM" id="SSF58104">
    <property type="entry name" value="Methyl-accepting chemotaxis protein (MCP) signaling domain"/>
    <property type="match status" value="1"/>
</dbReference>
<dbReference type="PROSITE" id="PS50112">
    <property type="entry name" value="PAS"/>
    <property type="match status" value="1"/>
</dbReference>
<sequence length="516" mass="57337">MGRRNQTLVDEEVNFDASEELVSTTDLRGVITYANDVFCKVSGYAREELIGKNHNMVRHPDMPKAAFHDLWQHLKLGLPWRGAVKNRCKDGRYYWVDAFVTPIYTDGKITGYQSVRKTLDKRYKTTAARLYQRVNLGKPIQPRGQILFERYKPWLFVAFGAGLVYLSTHLWWCAILLVGLPLLWFRQEIFTMASYTREQQRTYDSVSRYVFSGHTPNSVGDFHLKLLEGKVRTIIGRIIDSSQILANGSTSLDTTVSQLKASTEQEVGELLQISTASEQMTQTIDEVAQSTVSSSRKVEQAHSDCSAAKAAMRHTMDEVTALASEVESSASSAIELSKEAEKIGGIMQEIQGISEQTNLLALNAAIEAARAGEHGRGFAVVAEEVRALSTRTQSATEQIHTSISEIQETLLGWSKTMESGKEAAESCVRETQQTEALVTKVYDTISDISDLTMQISTAAEQQNMVSQEITRNIANIRQASENNLAQAKGVEDQAGVIKHQSHSLASLTLSFRVGEQ</sequence>
<organism evidence="8 9">
    <name type="scientific">Vibrio ouci</name>
    <dbReference type="NCBI Taxonomy" id="2499078"/>
    <lineage>
        <taxon>Bacteria</taxon>
        <taxon>Pseudomonadati</taxon>
        <taxon>Pseudomonadota</taxon>
        <taxon>Gammaproteobacteria</taxon>
        <taxon>Vibrionales</taxon>
        <taxon>Vibrionaceae</taxon>
        <taxon>Vibrio</taxon>
    </lineage>
</organism>
<evidence type="ECO:0000259" key="7">
    <source>
        <dbReference type="PROSITE" id="PS50112"/>
    </source>
</evidence>
<comment type="similarity">
    <text evidence="3">Belongs to the methyl-accepting chemotaxis (MCP) protein family.</text>
</comment>
<dbReference type="GO" id="GO:0007165">
    <property type="term" value="P:signal transduction"/>
    <property type="evidence" value="ECO:0007669"/>
    <property type="project" value="UniProtKB-KW"/>
</dbReference>
<dbReference type="FunFam" id="1.10.287.950:FF:000001">
    <property type="entry name" value="Methyl-accepting chemotaxis sensory transducer"/>
    <property type="match status" value="1"/>
</dbReference>
<evidence type="ECO:0000313" key="8">
    <source>
        <dbReference type="EMBL" id="TFH89424.1"/>
    </source>
</evidence>
<dbReference type="GO" id="GO:0004888">
    <property type="term" value="F:transmembrane signaling receptor activity"/>
    <property type="evidence" value="ECO:0007669"/>
    <property type="project" value="InterPro"/>
</dbReference>
<dbReference type="OrthoDB" id="5675566at2"/>
<dbReference type="PROSITE" id="PS50111">
    <property type="entry name" value="CHEMOTAXIS_TRANSDUC_2"/>
    <property type="match status" value="1"/>
</dbReference>
<dbReference type="SMART" id="SM00283">
    <property type="entry name" value="MA"/>
    <property type="match status" value="1"/>
</dbReference>
<evidence type="ECO:0000256" key="1">
    <source>
        <dbReference type="ARBA" id="ARBA00004370"/>
    </source>
</evidence>
<name>A0A4Y8W9F6_9VIBR</name>
<dbReference type="InterPro" id="IPR000014">
    <property type="entry name" value="PAS"/>
</dbReference>
<dbReference type="CDD" id="cd11386">
    <property type="entry name" value="MCP_signal"/>
    <property type="match status" value="1"/>
</dbReference>
<keyword evidence="9" id="KW-1185">Reference proteome</keyword>
<evidence type="ECO:0000259" key="6">
    <source>
        <dbReference type="PROSITE" id="PS50111"/>
    </source>
</evidence>
<dbReference type="InterPro" id="IPR035965">
    <property type="entry name" value="PAS-like_dom_sf"/>
</dbReference>
<keyword evidence="5" id="KW-0472">Membrane</keyword>
<dbReference type="GO" id="GO:0016020">
    <property type="term" value="C:membrane"/>
    <property type="evidence" value="ECO:0007669"/>
    <property type="project" value="UniProtKB-SubCell"/>
</dbReference>
<dbReference type="EMBL" id="SATR01000068">
    <property type="protein sequence ID" value="TFH89424.1"/>
    <property type="molecule type" value="Genomic_DNA"/>
</dbReference>
<dbReference type="PANTHER" id="PTHR32089:SF52">
    <property type="entry name" value="CHEMOTAXIS SIGNAL TRANSDUCTION SYSTEM METHYL ACCEPTING SENSORY TRANSDUCER WITH PAS SENSORY DOMAIN"/>
    <property type="match status" value="1"/>
</dbReference>
<dbReference type="CDD" id="cd00130">
    <property type="entry name" value="PAS"/>
    <property type="match status" value="1"/>
</dbReference>
<evidence type="ECO:0000313" key="9">
    <source>
        <dbReference type="Proteomes" id="UP000297753"/>
    </source>
</evidence>
<keyword evidence="5" id="KW-0812">Transmembrane</keyword>
<evidence type="ECO:0000256" key="2">
    <source>
        <dbReference type="ARBA" id="ARBA00023224"/>
    </source>
</evidence>
<keyword evidence="2 4" id="KW-0807">Transducer</keyword>
<dbReference type="NCBIfam" id="TIGR00229">
    <property type="entry name" value="sensory_box"/>
    <property type="match status" value="1"/>
</dbReference>
<evidence type="ECO:0000256" key="3">
    <source>
        <dbReference type="ARBA" id="ARBA00029447"/>
    </source>
</evidence>
<dbReference type="SMART" id="SM00091">
    <property type="entry name" value="PAS"/>
    <property type="match status" value="1"/>
</dbReference>
<proteinExistence type="inferred from homology"/>
<dbReference type="InterPro" id="IPR004090">
    <property type="entry name" value="Chemotax_Me-accpt_rcpt"/>
</dbReference>
<reference evidence="8 9" key="1">
    <citation type="submission" date="2019-01" db="EMBL/GenBank/DDBJ databases">
        <title>Vibrio BEI176 sp. nov, a marine bacterium isolated from China: eastern marignal seas.</title>
        <authorList>
            <person name="Li B."/>
        </authorList>
    </citation>
    <scope>NUCLEOTIDE SEQUENCE [LARGE SCALE GENOMIC DNA]</scope>
    <source>
        <strain evidence="8 9">BEI176</strain>
    </source>
</reference>
<feature type="transmembrane region" description="Helical" evidence="5">
    <location>
        <begin position="154"/>
        <end position="184"/>
    </location>
</feature>
<feature type="domain" description="PAS" evidence="7">
    <location>
        <begin position="15"/>
        <end position="61"/>
    </location>
</feature>
<gene>
    <name evidence="8" type="ORF">ELS82_22305</name>
</gene>
<dbReference type="Gene3D" id="3.30.450.20">
    <property type="entry name" value="PAS domain"/>
    <property type="match status" value="1"/>
</dbReference>
<dbReference type="SMART" id="SM00086">
    <property type="entry name" value="PAC"/>
    <property type="match status" value="1"/>
</dbReference>
<protein>
    <submittedName>
        <fullName evidence="8">PAS domain S-box protein</fullName>
    </submittedName>
</protein>
<evidence type="ECO:0000256" key="4">
    <source>
        <dbReference type="PROSITE-ProRule" id="PRU00284"/>
    </source>
</evidence>
<dbReference type="InterPro" id="IPR001610">
    <property type="entry name" value="PAC"/>
</dbReference>
<evidence type="ECO:0000256" key="5">
    <source>
        <dbReference type="SAM" id="Phobius"/>
    </source>
</evidence>
<dbReference type="PANTHER" id="PTHR32089">
    <property type="entry name" value="METHYL-ACCEPTING CHEMOTAXIS PROTEIN MCPB"/>
    <property type="match status" value="1"/>
</dbReference>
<dbReference type="InterPro" id="IPR004089">
    <property type="entry name" value="MCPsignal_dom"/>
</dbReference>
<dbReference type="GO" id="GO:0006935">
    <property type="term" value="P:chemotaxis"/>
    <property type="evidence" value="ECO:0007669"/>
    <property type="project" value="InterPro"/>
</dbReference>
<keyword evidence="5" id="KW-1133">Transmembrane helix</keyword>
<comment type="caution">
    <text evidence="8">The sequence shown here is derived from an EMBL/GenBank/DDBJ whole genome shotgun (WGS) entry which is preliminary data.</text>
</comment>
<dbReference type="SUPFAM" id="SSF55785">
    <property type="entry name" value="PYP-like sensor domain (PAS domain)"/>
    <property type="match status" value="1"/>
</dbReference>
<dbReference type="RefSeq" id="WP_134837408.1">
    <property type="nucleotide sequence ID" value="NZ_SATR01000068.1"/>
</dbReference>
<accession>A0A4Y8W9F6</accession>
<dbReference type="Gene3D" id="1.10.287.950">
    <property type="entry name" value="Methyl-accepting chemotaxis protein"/>
    <property type="match status" value="1"/>
</dbReference>
<dbReference type="AlphaFoldDB" id="A0A4Y8W9F6"/>
<feature type="domain" description="Methyl-accepting transducer" evidence="6">
    <location>
        <begin position="241"/>
        <end position="477"/>
    </location>
</feature>
<dbReference type="InterPro" id="IPR013655">
    <property type="entry name" value="PAS_fold_3"/>
</dbReference>
<comment type="subcellular location">
    <subcellularLocation>
        <location evidence="1">Membrane</location>
    </subcellularLocation>
</comment>
<dbReference type="Pfam" id="PF08447">
    <property type="entry name" value="PAS_3"/>
    <property type="match status" value="1"/>
</dbReference>
<dbReference type="PRINTS" id="PR00260">
    <property type="entry name" value="CHEMTRNSDUCR"/>
</dbReference>